<dbReference type="PROSITE" id="PS50110">
    <property type="entry name" value="RESPONSE_REGULATORY"/>
    <property type="match status" value="1"/>
</dbReference>
<comment type="subcellular location">
    <subcellularLocation>
        <location evidence="1">Cytoplasm</location>
    </subcellularLocation>
</comment>
<accession>A0ABT8HTR8</accession>
<evidence type="ECO:0000256" key="3">
    <source>
        <dbReference type="ARBA" id="ARBA00022553"/>
    </source>
</evidence>
<evidence type="ECO:0000256" key="2">
    <source>
        <dbReference type="ARBA" id="ARBA00022490"/>
    </source>
</evidence>
<comment type="caution">
    <text evidence="11">The sequence shown here is derived from an EMBL/GenBank/DDBJ whole genome shotgun (WGS) entry which is preliminary data.</text>
</comment>
<dbReference type="Proteomes" id="UP001172721">
    <property type="component" value="Unassembled WGS sequence"/>
</dbReference>
<feature type="modified residue" description="4-aspartylphosphate" evidence="8">
    <location>
        <position position="55"/>
    </location>
</feature>
<dbReference type="Gene3D" id="3.40.50.2300">
    <property type="match status" value="1"/>
</dbReference>
<evidence type="ECO:0000256" key="5">
    <source>
        <dbReference type="ARBA" id="ARBA00023015"/>
    </source>
</evidence>
<dbReference type="InterPro" id="IPR009057">
    <property type="entry name" value="Homeodomain-like_sf"/>
</dbReference>
<dbReference type="SUPFAM" id="SSF46689">
    <property type="entry name" value="Homeodomain-like"/>
    <property type="match status" value="2"/>
</dbReference>
<proteinExistence type="predicted"/>
<gene>
    <name evidence="11" type="ORF">QYB97_06695</name>
</gene>
<dbReference type="Pfam" id="PF12833">
    <property type="entry name" value="HTH_18"/>
    <property type="match status" value="1"/>
</dbReference>
<evidence type="ECO:0000259" key="9">
    <source>
        <dbReference type="PROSITE" id="PS01124"/>
    </source>
</evidence>
<evidence type="ECO:0000256" key="7">
    <source>
        <dbReference type="ARBA" id="ARBA00023163"/>
    </source>
</evidence>
<dbReference type="InterPro" id="IPR001789">
    <property type="entry name" value="Sig_transdc_resp-reg_receiver"/>
</dbReference>
<dbReference type="RefSeq" id="WP_301165202.1">
    <property type="nucleotide sequence ID" value="NZ_JAUHTR010000002.1"/>
</dbReference>
<dbReference type="EMBL" id="JAUHTR010000002">
    <property type="protein sequence ID" value="MDN4524154.1"/>
    <property type="molecule type" value="Genomic_DNA"/>
</dbReference>
<sequence length="538" mass="62125">MIELLLVDDESYVVESLKQTIAWEEFGVSSVHLAFSGQQALEIMEKQSIDVMVTDIRMPGMSGLELIEQAKQKWKQMKCILLTGFSDFEYAKKAIQLHAFDYLLKPVDDDEFMDTLGKAIAQLNEEWQQPGNLPPASGPDLALLRENLLNDLLLGKKFSDKALTDLIHTYRITVSPDVPVIMLLIKPGEGFPDYNHESHNLLTFAISDITQEVLEEHFHQWYGVSPHGYITGLIQPKLQQFGHEEELRSLMSEHFAAVKNNVNHHLFGDITMLATDMIRFPEDLASNYQKCLLAFFQGERPEENHVHFLKDSAASKMDMKWVRSMYKPPSLIQLLETSQWNAAEKKMDEIFDEMSSLPFSHEHMYEVFFSFSNAFVYLAHKQGQYLSDIDHTMIDIVMGNRTFHTINGLKEWTFSIFNKLKKEIDTGEKKEKRQIIHQVQEFIAEHLSQDVSVKSIAVQVYLHPVYLSKLFKQETGESLGDYIIRMKMEKAADLLKHTHLKSYEITSQLGYQNPQYFSKMFKKVFGMTPQEFRETGIS</sequence>
<organism evidence="11 12">
    <name type="scientific">Fictibacillus fluitans</name>
    <dbReference type="NCBI Taxonomy" id="3058422"/>
    <lineage>
        <taxon>Bacteria</taxon>
        <taxon>Bacillati</taxon>
        <taxon>Bacillota</taxon>
        <taxon>Bacilli</taxon>
        <taxon>Bacillales</taxon>
        <taxon>Fictibacillaceae</taxon>
        <taxon>Fictibacillus</taxon>
    </lineage>
</organism>
<evidence type="ECO:0000256" key="8">
    <source>
        <dbReference type="PROSITE-ProRule" id="PRU00169"/>
    </source>
</evidence>
<evidence type="ECO:0000256" key="4">
    <source>
        <dbReference type="ARBA" id="ARBA00023012"/>
    </source>
</evidence>
<dbReference type="Gene3D" id="1.10.10.60">
    <property type="entry name" value="Homeodomain-like"/>
    <property type="match status" value="2"/>
</dbReference>
<dbReference type="SMART" id="SM00342">
    <property type="entry name" value="HTH_ARAC"/>
    <property type="match status" value="1"/>
</dbReference>
<evidence type="ECO:0000259" key="10">
    <source>
        <dbReference type="PROSITE" id="PS50110"/>
    </source>
</evidence>
<dbReference type="InterPro" id="IPR051552">
    <property type="entry name" value="HptR"/>
</dbReference>
<dbReference type="CDD" id="cd17536">
    <property type="entry name" value="REC_YesN-like"/>
    <property type="match status" value="1"/>
</dbReference>
<dbReference type="Pfam" id="PF00072">
    <property type="entry name" value="Response_reg"/>
    <property type="match status" value="1"/>
</dbReference>
<dbReference type="SMART" id="SM00448">
    <property type="entry name" value="REC"/>
    <property type="match status" value="1"/>
</dbReference>
<dbReference type="PANTHER" id="PTHR42713:SF3">
    <property type="entry name" value="TRANSCRIPTIONAL REGULATORY PROTEIN HPTR"/>
    <property type="match status" value="1"/>
</dbReference>
<keyword evidence="2" id="KW-0963">Cytoplasm</keyword>
<dbReference type="PROSITE" id="PS01124">
    <property type="entry name" value="HTH_ARAC_FAMILY_2"/>
    <property type="match status" value="1"/>
</dbReference>
<dbReference type="PRINTS" id="PR00032">
    <property type="entry name" value="HTHARAC"/>
</dbReference>
<name>A0ABT8HTR8_9BACL</name>
<keyword evidence="7" id="KW-0804">Transcription</keyword>
<evidence type="ECO:0000313" key="11">
    <source>
        <dbReference type="EMBL" id="MDN4524154.1"/>
    </source>
</evidence>
<dbReference type="InterPro" id="IPR018060">
    <property type="entry name" value="HTH_AraC"/>
</dbReference>
<dbReference type="InterPro" id="IPR020449">
    <property type="entry name" value="Tscrpt_reg_AraC-type_HTH"/>
</dbReference>
<keyword evidence="12" id="KW-1185">Reference proteome</keyword>
<protein>
    <submittedName>
        <fullName evidence="11">Response regulator</fullName>
    </submittedName>
</protein>
<keyword evidence="4" id="KW-0902">Two-component regulatory system</keyword>
<evidence type="ECO:0000256" key="1">
    <source>
        <dbReference type="ARBA" id="ARBA00004496"/>
    </source>
</evidence>
<dbReference type="SUPFAM" id="SSF52172">
    <property type="entry name" value="CheY-like"/>
    <property type="match status" value="1"/>
</dbReference>
<keyword evidence="3 8" id="KW-0597">Phosphoprotein</keyword>
<dbReference type="InterPro" id="IPR011006">
    <property type="entry name" value="CheY-like_superfamily"/>
</dbReference>
<keyword evidence="5" id="KW-0805">Transcription regulation</keyword>
<evidence type="ECO:0000256" key="6">
    <source>
        <dbReference type="ARBA" id="ARBA00023125"/>
    </source>
</evidence>
<keyword evidence="6" id="KW-0238">DNA-binding</keyword>
<dbReference type="PANTHER" id="PTHR42713">
    <property type="entry name" value="HISTIDINE KINASE-RELATED"/>
    <property type="match status" value="1"/>
</dbReference>
<evidence type="ECO:0000313" key="12">
    <source>
        <dbReference type="Proteomes" id="UP001172721"/>
    </source>
</evidence>
<feature type="domain" description="Response regulatory" evidence="10">
    <location>
        <begin position="3"/>
        <end position="120"/>
    </location>
</feature>
<reference evidence="11" key="1">
    <citation type="submission" date="2023-07" db="EMBL/GenBank/DDBJ databases">
        <title>Fictibacillus sp. isolated from freshwater pond.</title>
        <authorList>
            <person name="Kirdat K."/>
            <person name="Bhat A."/>
            <person name="Mourya A."/>
            <person name="Yadav A."/>
        </authorList>
    </citation>
    <scope>NUCLEOTIDE SEQUENCE</scope>
    <source>
        <strain evidence="11">NE201</strain>
    </source>
</reference>
<feature type="domain" description="HTH araC/xylS-type" evidence="9">
    <location>
        <begin position="437"/>
        <end position="535"/>
    </location>
</feature>